<dbReference type="Pfam" id="PF00575">
    <property type="entry name" value="S1"/>
    <property type="match status" value="1"/>
</dbReference>
<dbReference type="PROSITE" id="PS50126">
    <property type="entry name" value="S1"/>
    <property type="match status" value="1"/>
</dbReference>
<dbReference type="Gene3D" id="1.10.10.650">
    <property type="entry name" value="RuvA domain 2-like"/>
    <property type="match status" value="1"/>
</dbReference>
<dbReference type="Gene3D" id="1.10.3500.10">
    <property type="entry name" value="Tex N-terminal region-like"/>
    <property type="match status" value="1"/>
</dbReference>
<dbReference type="InterPro" id="IPR032639">
    <property type="entry name" value="Tex_YqgF"/>
</dbReference>
<reference evidence="2" key="3">
    <citation type="submission" date="2025-09" db="UniProtKB">
        <authorList>
            <consortium name="Ensembl"/>
        </authorList>
    </citation>
    <scope>IDENTIFICATION</scope>
</reference>
<dbReference type="SMART" id="SM00316">
    <property type="entry name" value="S1"/>
    <property type="match status" value="1"/>
</dbReference>
<gene>
    <name evidence="2" type="primary">SRBD1</name>
</gene>
<dbReference type="SUPFAM" id="SSF50249">
    <property type="entry name" value="Nucleic acid-binding proteins"/>
    <property type="match status" value="1"/>
</dbReference>
<name>A0AAY4D7M5_9TELE</name>
<dbReference type="InterPro" id="IPR037027">
    <property type="entry name" value="YqgF/RNaseH-like_dom_sf"/>
</dbReference>
<dbReference type="PANTHER" id="PTHR10724:SF10">
    <property type="entry name" value="S1 RNA-BINDING DOMAIN-CONTAINING PROTEIN 1"/>
    <property type="match status" value="1"/>
</dbReference>
<sequence length="867" mass="96905">MSSLFINKNDMFDFFPPPLPQRLSFALPSVTFNDAGSGSSEAPTSSQVLLKVKKEEPEDDFTFDEPVHKKQKTSSAPQGRRVKLPKSASVFGEDLHMNWDPIQMLAEKTGVDPWVCANIANLFREENTIPFMVRYRKDLVNHMDADGLREVQQALQELCSLAKKCQSTMLTLKKEGVLTTELEELFKNCKTMDELDHVVSHTPYKKSSKLSKARRAKELGLEPPALALLQRPQTLNLQPLVQPDIEGLATLDDVTTGIVHILADMIAKDKETLTYVLTLCDNSVVKLQSSVSKTAQKEKPGPQQGRPNDINNFKLYFDFTCNIQRIQHHQILAINRGENLKILTVKVIIPDCVGTDFCRWCINVRWRPRGFAQPEMMNILGNAVKDSYKRLILPLLCRRFRSQLTSNAEKESVAIFVQNLRQRLLTCPVRGRTILAVDPGFRHGCKLAVLSPTGKILHTDVVYLHGTGQNREADKLRHLLMLHGCETVVIGNGTACRQTEAYFDNLIKRRFFQPLDVSYCITDEAGASIYSVSPEAVKEMPDLDPNLRSAVSIGRRVQDPLAELVKIDPKHIGIGTYQHDVSQTLLRAALDGVVQECVSFVGVDVNVCSETLMRHVAGLNAGRAHNIIEWREKNGPFLNREQLKQVKGLGPKSFQQCAGFIRINTETVQSATSSAGHITNKGKGKIIGTELNPLDQTCIHPESYSTAMRFLSLFGGHVDQLGQCQLKDRVEAHVKSHGLEALAQTLDATCETLQLIIDGLTQPPGFDIRQDFNQADFKRQIISMSDLHVGLVLTGRVSNMALFGAFVDIGMERSGLIPKRFITPDKLPSDQRNHSLALGPGERVEVRVVDLDLQRKRITLDLVRVIR</sequence>
<reference evidence="2 3" key="1">
    <citation type="submission" date="2020-06" db="EMBL/GenBank/DDBJ databases">
        <authorList>
            <consortium name="Wellcome Sanger Institute Data Sharing"/>
        </authorList>
    </citation>
    <scope>NUCLEOTIDE SEQUENCE [LARGE SCALE GENOMIC DNA]</scope>
</reference>
<dbReference type="Gene3D" id="2.40.50.140">
    <property type="entry name" value="Nucleic acid-binding proteins"/>
    <property type="match status" value="1"/>
</dbReference>
<feature type="domain" description="S1 motif" evidence="1">
    <location>
        <begin position="790"/>
        <end position="863"/>
    </location>
</feature>
<evidence type="ECO:0000313" key="3">
    <source>
        <dbReference type="Proteomes" id="UP000694580"/>
    </source>
</evidence>
<organism evidence="2 3">
    <name type="scientific">Denticeps clupeoides</name>
    <name type="common">denticle herring</name>
    <dbReference type="NCBI Taxonomy" id="299321"/>
    <lineage>
        <taxon>Eukaryota</taxon>
        <taxon>Metazoa</taxon>
        <taxon>Chordata</taxon>
        <taxon>Craniata</taxon>
        <taxon>Vertebrata</taxon>
        <taxon>Euteleostomi</taxon>
        <taxon>Actinopterygii</taxon>
        <taxon>Neopterygii</taxon>
        <taxon>Teleostei</taxon>
        <taxon>Clupei</taxon>
        <taxon>Clupeiformes</taxon>
        <taxon>Denticipitoidei</taxon>
        <taxon>Denticipitidae</taxon>
        <taxon>Denticeps</taxon>
    </lineage>
</organism>
<dbReference type="GO" id="GO:0006139">
    <property type="term" value="P:nucleobase-containing compound metabolic process"/>
    <property type="evidence" value="ECO:0007669"/>
    <property type="project" value="InterPro"/>
</dbReference>
<evidence type="ECO:0000259" key="1">
    <source>
        <dbReference type="PROSITE" id="PS50126"/>
    </source>
</evidence>
<dbReference type="SMART" id="SM00732">
    <property type="entry name" value="YqgFc"/>
    <property type="match status" value="1"/>
</dbReference>
<dbReference type="FunFam" id="1.10.150.310:FF:000001">
    <property type="entry name" value="RNA-binding transcriptional accessory protein"/>
    <property type="match status" value="1"/>
</dbReference>
<dbReference type="InterPro" id="IPR041692">
    <property type="entry name" value="HHH_9"/>
</dbReference>
<dbReference type="FunFam" id="2.40.50.140:FF:000146">
    <property type="entry name" value="S1 RNA-binding domain-containing protein 1"/>
    <property type="match status" value="1"/>
</dbReference>
<dbReference type="SUPFAM" id="SSF53098">
    <property type="entry name" value="Ribonuclease H-like"/>
    <property type="match status" value="1"/>
</dbReference>
<reference evidence="2" key="2">
    <citation type="submission" date="2025-08" db="UniProtKB">
        <authorList>
            <consortium name="Ensembl"/>
        </authorList>
    </citation>
    <scope>IDENTIFICATION</scope>
</reference>
<dbReference type="InterPro" id="IPR023319">
    <property type="entry name" value="Tex-like_HTH_dom_sf"/>
</dbReference>
<dbReference type="AlphaFoldDB" id="A0AAY4D7M5"/>
<dbReference type="Gene3D" id="3.30.420.140">
    <property type="entry name" value="YqgF/RNase H-like domain"/>
    <property type="match status" value="1"/>
</dbReference>
<dbReference type="SUPFAM" id="SSF158832">
    <property type="entry name" value="Tex N-terminal region-like"/>
    <property type="match status" value="1"/>
</dbReference>
<dbReference type="InterPro" id="IPR050437">
    <property type="entry name" value="Ribos_protein_bS1-like"/>
</dbReference>
<dbReference type="InterPro" id="IPR012337">
    <property type="entry name" value="RNaseH-like_sf"/>
</dbReference>
<dbReference type="FunFam" id="3.30.420.140:FF:000001">
    <property type="entry name" value="RNA-binding transcriptional accessory protein"/>
    <property type="match status" value="1"/>
</dbReference>
<proteinExistence type="predicted"/>
<dbReference type="Pfam" id="PF09371">
    <property type="entry name" value="Tex_N"/>
    <property type="match status" value="1"/>
</dbReference>
<dbReference type="InterPro" id="IPR003029">
    <property type="entry name" value="S1_domain"/>
</dbReference>
<dbReference type="Pfam" id="PF17674">
    <property type="entry name" value="HHH_9"/>
    <property type="match status" value="1"/>
</dbReference>
<dbReference type="InterPro" id="IPR018974">
    <property type="entry name" value="Tex-like_N"/>
</dbReference>
<dbReference type="SUPFAM" id="SSF47781">
    <property type="entry name" value="RuvA domain 2-like"/>
    <property type="match status" value="2"/>
</dbReference>
<evidence type="ECO:0000313" key="2">
    <source>
        <dbReference type="Ensembl" id="ENSDCDP00010041512.1"/>
    </source>
</evidence>
<dbReference type="Ensembl" id="ENSDCDT00010051492.1">
    <property type="protein sequence ID" value="ENSDCDP00010041512.1"/>
    <property type="gene ID" value="ENSDCDG00010025574.1"/>
</dbReference>
<dbReference type="InterPro" id="IPR023323">
    <property type="entry name" value="Tex-like_dom_sf"/>
</dbReference>
<dbReference type="GO" id="GO:0006412">
    <property type="term" value="P:translation"/>
    <property type="evidence" value="ECO:0007669"/>
    <property type="project" value="TreeGrafter"/>
</dbReference>
<dbReference type="InterPro" id="IPR055179">
    <property type="entry name" value="Tex-like_central_region"/>
</dbReference>
<dbReference type="Proteomes" id="UP000694580">
    <property type="component" value="Chromosome 8"/>
</dbReference>
<keyword evidence="3" id="KW-1185">Reference proteome</keyword>
<dbReference type="GeneTree" id="ENSGT00510000047850"/>
<dbReference type="InterPro" id="IPR010994">
    <property type="entry name" value="RuvA_2-like"/>
</dbReference>
<dbReference type="GO" id="GO:0003729">
    <property type="term" value="F:mRNA binding"/>
    <property type="evidence" value="ECO:0007669"/>
    <property type="project" value="TreeGrafter"/>
</dbReference>
<dbReference type="Pfam" id="PF12836">
    <property type="entry name" value="HHH_3"/>
    <property type="match status" value="1"/>
</dbReference>
<dbReference type="Pfam" id="PF22706">
    <property type="entry name" value="Tex_central_region"/>
    <property type="match status" value="1"/>
</dbReference>
<dbReference type="Pfam" id="PF16921">
    <property type="entry name" value="Tex_YqgF"/>
    <property type="match status" value="1"/>
</dbReference>
<dbReference type="PANTHER" id="PTHR10724">
    <property type="entry name" value="30S RIBOSOMAL PROTEIN S1"/>
    <property type="match status" value="1"/>
</dbReference>
<protein>
    <recommendedName>
        <fullName evidence="1">S1 motif domain-containing protein</fullName>
    </recommendedName>
</protein>
<dbReference type="FunFam" id="1.10.10.650:FF:000001">
    <property type="entry name" value="S1 RNA-binding domain 1"/>
    <property type="match status" value="1"/>
</dbReference>
<dbReference type="GO" id="GO:0003735">
    <property type="term" value="F:structural constituent of ribosome"/>
    <property type="evidence" value="ECO:0007669"/>
    <property type="project" value="TreeGrafter"/>
</dbReference>
<accession>A0AAY4D7M5</accession>
<dbReference type="InterPro" id="IPR006641">
    <property type="entry name" value="YqgF/RNaseH-like_dom"/>
</dbReference>
<dbReference type="InterPro" id="IPR012340">
    <property type="entry name" value="NA-bd_OB-fold"/>
</dbReference>
<dbReference type="Gene3D" id="1.10.150.310">
    <property type="entry name" value="Tex RuvX-like domain-like"/>
    <property type="match status" value="1"/>
</dbReference>